<feature type="region of interest" description="Disordered" evidence="1">
    <location>
        <begin position="134"/>
        <end position="163"/>
    </location>
</feature>
<evidence type="ECO:0000259" key="2">
    <source>
        <dbReference type="PROSITE" id="PS50042"/>
    </source>
</evidence>
<dbReference type="InterPro" id="IPR014710">
    <property type="entry name" value="RmlC-like_jellyroll"/>
</dbReference>
<feature type="domain" description="Cyclic nucleotide-binding" evidence="2">
    <location>
        <begin position="248"/>
        <end position="375"/>
    </location>
</feature>
<dbReference type="OrthoDB" id="549818at2759"/>
<evidence type="ECO:0000313" key="4">
    <source>
        <dbReference type="Proteomes" id="UP000009170"/>
    </source>
</evidence>
<dbReference type="PROSITE" id="PS00888">
    <property type="entry name" value="CNMP_BINDING_1"/>
    <property type="match status" value="1"/>
</dbReference>
<name>A0A096P7Y4_OSTTA</name>
<dbReference type="InterPro" id="IPR018488">
    <property type="entry name" value="cNMP-bd_CS"/>
</dbReference>
<dbReference type="CDD" id="cd00038">
    <property type="entry name" value="CAP_ED"/>
    <property type="match status" value="1"/>
</dbReference>
<dbReference type="InParanoid" id="A0A096P7Y4"/>
<dbReference type="KEGG" id="ota:OT_ostta13g00650"/>
<dbReference type="GeneID" id="9837417"/>
<reference evidence="3 4" key="2">
    <citation type="journal article" date="2014" name="BMC Genomics">
        <title>An improved genome of the model marine alga Ostreococcus tauri unfolds by assessing Illumina de novo assemblies.</title>
        <authorList>
            <person name="Blanc-Mathieu R."/>
            <person name="Verhelst B."/>
            <person name="Derelle E."/>
            <person name="Rombauts S."/>
            <person name="Bouget F.Y."/>
            <person name="Carre I."/>
            <person name="Chateau A."/>
            <person name="Eyre-Walker A."/>
            <person name="Grimsley N."/>
            <person name="Moreau H."/>
            <person name="Piegu B."/>
            <person name="Rivals E."/>
            <person name="Schackwitz W."/>
            <person name="Van de Peer Y."/>
            <person name="Piganeau G."/>
        </authorList>
    </citation>
    <scope>NUCLEOTIDE SEQUENCE [LARGE SCALE GENOMIC DNA]</scope>
    <source>
        <strain evidence="4">OTTH 0595 / CCAP 157/2 / RCC745</strain>
    </source>
</reference>
<protein>
    <submittedName>
        <fullName evidence="3">RmlC-like jelly roll fold</fullName>
    </submittedName>
</protein>
<feature type="region of interest" description="Disordered" evidence="1">
    <location>
        <begin position="1"/>
        <end position="50"/>
    </location>
</feature>
<proteinExistence type="predicted"/>
<keyword evidence="4" id="KW-1185">Reference proteome</keyword>
<feature type="compositionally biased region" description="Acidic residues" evidence="1">
    <location>
        <begin position="30"/>
        <end position="40"/>
    </location>
</feature>
<evidence type="ECO:0000256" key="1">
    <source>
        <dbReference type="SAM" id="MobiDB-lite"/>
    </source>
</evidence>
<sequence>MDAREGGDGDAGGAATRERWSDAASSDADAAVDDDDDGDGELGRDGGLDRAAHRATLDALRALREQQTRMNGKMRWLARSVPKIYDAVVNDATSSIEELRRSVDALSVRLDAVVGSGRFASSASGERAGRAAAAADGRLATASDRAAPSRSGSPGAKTPIKSVGRVASIRTTFGEAVNEENEDVVSQMPRVGRVGDAEDERANASARSKFENKFKEKDRRASEAKDIDPRKWTREKWISHLRSTTPKFFEALDDVSIVDILDGAKCFFVQRGARLVRQGERGSSMFIIVLGKVHVIHTDPLKNRGEPLQVATLQQGDFFGEIALMTGEERRATVMAPYEGDGNVWVLELSKVDIGSVILARPNVMRALTDVCADRRLEKLA</sequence>
<dbReference type="GO" id="GO:0005829">
    <property type="term" value="C:cytosol"/>
    <property type="evidence" value="ECO:0007669"/>
    <property type="project" value="TreeGrafter"/>
</dbReference>
<dbReference type="STRING" id="70448.A0A096P7Y4"/>
<reference evidence="4" key="1">
    <citation type="journal article" date="2006" name="Proc. Natl. Acad. Sci. U.S.A.">
        <title>Genome analysis of the smallest free-living eukaryote Ostreococcus tauri unveils many unique features.</title>
        <authorList>
            <person name="Derelle E."/>
            <person name="Ferraz C."/>
            <person name="Rombauts S."/>
            <person name="Rouze P."/>
            <person name="Worden A.Z."/>
            <person name="Robbens S."/>
            <person name="Partensky F."/>
            <person name="Degroeve S."/>
            <person name="Echeynie S."/>
            <person name="Cooke R."/>
            <person name="Saeys Y."/>
            <person name="Wuyts J."/>
            <person name="Jabbari K."/>
            <person name="Bowler C."/>
            <person name="Panaud O."/>
            <person name="Piegu B."/>
            <person name="Ball S.G."/>
            <person name="Ral J.-P."/>
            <person name="Bouget F.-Y."/>
            <person name="Piganeau G."/>
            <person name="De Baets B."/>
            <person name="Picard A."/>
            <person name="Delseny M."/>
            <person name="Demaille J."/>
            <person name="Van de Peer Y."/>
            <person name="Moreau H."/>
        </authorList>
    </citation>
    <scope>NUCLEOTIDE SEQUENCE [LARGE SCALE GENOMIC DNA]</scope>
    <source>
        <strain evidence="4">OTTH 0595 / CCAP 157/2 / RCC745</strain>
    </source>
</reference>
<gene>
    <name evidence="3" type="ORF">OT_ostta13g00650</name>
</gene>
<dbReference type="InterPro" id="IPR000595">
    <property type="entry name" value="cNMP-bd_dom"/>
</dbReference>
<dbReference type="EMBL" id="CAID01000013">
    <property type="protein sequence ID" value="CEG00044.1"/>
    <property type="molecule type" value="Genomic_DNA"/>
</dbReference>
<comment type="caution">
    <text evidence="3">The sequence shown here is derived from an EMBL/GenBank/DDBJ whole genome shotgun (WGS) entry which is preliminary data.</text>
</comment>
<dbReference type="InterPro" id="IPR018490">
    <property type="entry name" value="cNMP-bd_dom_sf"/>
</dbReference>
<dbReference type="PROSITE" id="PS50042">
    <property type="entry name" value="CNMP_BINDING_3"/>
    <property type="match status" value="1"/>
</dbReference>
<dbReference type="PANTHER" id="PTHR11635">
    <property type="entry name" value="CAMP-DEPENDENT PROTEIN KINASE REGULATORY CHAIN"/>
    <property type="match status" value="1"/>
</dbReference>
<dbReference type="SUPFAM" id="SSF51206">
    <property type="entry name" value="cAMP-binding domain-like"/>
    <property type="match status" value="1"/>
</dbReference>
<organism evidence="3 4">
    <name type="scientific">Ostreococcus tauri</name>
    <name type="common">Marine green alga</name>
    <dbReference type="NCBI Taxonomy" id="70448"/>
    <lineage>
        <taxon>Eukaryota</taxon>
        <taxon>Viridiplantae</taxon>
        <taxon>Chlorophyta</taxon>
        <taxon>Mamiellophyceae</taxon>
        <taxon>Mamiellales</taxon>
        <taxon>Bathycoccaceae</taxon>
        <taxon>Ostreococcus</taxon>
    </lineage>
</organism>
<dbReference type="GO" id="GO:0005952">
    <property type="term" value="C:cAMP-dependent protein kinase complex"/>
    <property type="evidence" value="ECO:0007669"/>
    <property type="project" value="InterPro"/>
</dbReference>
<accession>A0A096P7Y4</accession>
<dbReference type="RefSeq" id="XP_022840170.1">
    <property type="nucleotide sequence ID" value="XM_022982669.1"/>
</dbReference>
<dbReference type="Pfam" id="PF00027">
    <property type="entry name" value="cNMP_binding"/>
    <property type="match status" value="1"/>
</dbReference>
<dbReference type="PANTHER" id="PTHR11635:SF152">
    <property type="entry name" value="CAMP-DEPENDENT PROTEIN KINASE TYPE I REGULATORY SUBUNIT-RELATED"/>
    <property type="match status" value="1"/>
</dbReference>
<dbReference type="InterPro" id="IPR050503">
    <property type="entry name" value="cAMP-dep_PK_reg_su-like"/>
</dbReference>
<dbReference type="AlphaFoldDB" id="A0A096P7Y4"/>
<feature type="compositionally biased region" description="Basic and acidic residues" evidence="1">
    <location>
        <begin position="41"/>
        <end position="50"/>
    </location>
</feature>
<evidence type="ECO:0000313" key="3">
    <source>
        <dbReference type="EMBL" id="CEG00044.1"/>
    </source>
</evidence>
<dbReference type="Gene3D" id="2.60.120.10">
    <property type="entry name" value="Jelly Rolls"/>
    <property type="match status" value="1"/>
</dbReference>
<dbReference type="Proteomes" id="UP000009170">
    <property type="component" value="Unassembled WGS sequence"/>
</dbReference>
<dbReference type="SMART" id="SM00100">
    <property type="entry name" value="cNMP"/>
    <property type="match status" value="1"/>
</dbReference>
<feature type="compositionally biased region" description="Low complexity" evidence="1">
    <location>
        <begin position="134"/>
        <end position="143"/>
    </location>
</feature>